<evidence type="ECO:0000313" key="3">
    <source>
        <dbReference type="Proteomes" id="UP000887565"/>
    </source>
</evidence>
<feature type="compositionally biased region" description="Acidic residues" evidence="1">
    <location>
        <begin position="126"/>
        <end position="141"/>
    </location>
</feature>
<evidence type="ECO:0000313" key="4">
    <source>
        <dbReference type="WBParaSite" id="nRc.2.0.1.t24635-RA"/>
    </source>
</evidence>
<organism evidence="3 4">
    <name type="scientific">Romanomermis culicivorax</name>
    <name type="common">Nematode worm</name>
    <dbReference type="NCBI Taxonomy" id="13658"/>
    <lineage>
        <taxon>Eukaryota</taxon>
        <taxon>Metazoa</taxon>
        <taxon>Ecdysozoa</taxon>
        <taxon>Nematoda</taxon>
        <taxon>Enoplea</taxon>
        <taxon>Dorylaimia</taxon>
        <taxon>Mermithida</taxon>
        <taxon>Mermithoidea</taxon>
        <taxon>Mermithidae</taxon>
        <taxon>Romanomermis</taxon>
    </lineage>
</organism>
<evidence type="ECO:0000256" key="2">
    <source>
        <dbReference type="SAM" id="Phobius"/>
    </source>
</evidence>
<keyword evidence="2" id="KW-1133">Transmembrane helix</keyword>
<feature type="region of interest" description="Disordered" evidence="1">
    <location>
        <begin position="116"/>
        <end position="141"/>
    </location>
</feature>
<dbReference type="Proteomes" id="UP000887565">
    <property type="component" value="Unplaced"/>
</dbReference>
<reference evidence="4" key="1">
    <citation type="submission" date="2022-11" db="UniProtKB">
        <authorList>
            <consortium name="WormBaseParasite"/>
        </authorList>
    </citation>
    <scope>IDENTIFICATION</scope>
</reference>
<accession>A0A915JDS3</accession>
<keyword evidence="2" id="KW-0812">Transmembrane</keyword>
<keyword evidence="3" id="KW-1185">Reference proteome</keyword>
<evidence type="ECO:0000256" key="1">
    <source>
        <dbReference type="SAM" id="MobiDB-lite"/>
    </source>
</evidence>
<dbReference type="AlphaFoldDB" id="A0A915JDS3"/>
<proteinExistence type="predicted"/>
<dbReference type="WBParaSite" id="nRc.2.0.1.t24635-RA">
    <property type="protein sequence ID" value="nRc.2.0.1.t24635-RA"/>
    <property type="gene ID" value="nRc.2.0.1.g24635"/>
</dbReference>
<feature type="transmembrane region" description="Helical" evidence="2">
    <location>
        <begin position="29"/>
        <end position="54"/>
    </location>
</feature>
<keyword evidence="2" id="KW-0472">Membrane</keyword>
<feature type="transmembrane region" description="Helical" evidence="2">
    <location>
        <begin position="91"/>
        <end position="110"/>
    </location>
</feature>
<name>A0A915JDS3_ROMCU</name>
<protein>
    <submittedName>
        <fullName evidence="4">Uncharacterized protein</fullName>
    </submittedName>
</protein>
<sequence length="238" mass="26844">MIDNSMQTVPGEQYYNMASNFKASISESLTISTALTIFYGVVPCAFWVYGVLSYHLNYNSNNLPKIVIFFYVALRRVLEILVLARIWQIKCYTLLSLIVYFLFMCNRSFAARKTSDSLSNRSDGVNDGDESYEDENDDETYEEKRALPGVLRFGKKAMPGVMRFGKRWSGGAGAALSPYDGDDDDEAFYNAYKQRWASRIRKAMPGVMRFGKRSAVKRAGGAIAIGGKHSMPRVMRFG</sequence>